<accession>A0A4P8XKK6</accession>
<dbReference type="RefSeq" id="WP_175415270.1">
    <property type="nucleotide sequence ID" value="NZ_CP040396.1"/>
</dbReference>
<keyword evidence="1" id="KW-0175">Coiled coil</keyword>
<evidence type="ECO:0000313" key="3">
    <source>
        <dbReference type="Proteomes" id="UP000300879"/>
    </source>
</evidence>
<proteinExistence type="predicted"/>
<organism evidence="2 3">
    <name type="scientific">Paenibacillus algicola</name>
    <dbReference type="NCBI Taxonomy" id="2565926"/>
    <lineage>
        <taxon>Bacteria</taxon>
        <taxon>Bacillati</taxon>
        <taxon>Bacillota</taxon>
        <taxon>Bacilli</taxon>
        <taxon>Bacillales</taxon>
        <taxon>Paenibacillaceae</taxon>
        <taxon>Paenibacillus</taxon>
    </lineage>
</organism>
<dbReference type="AlphaFoldDB" id="A0A4P8XKK6"/>
<name>A0A4P8XKK6_9BACL</name>
<keyword evidence="3" id="KW-1185">Reference proteome</keyword>
<protein>
    <submittedName>
        <fullName evidence="2">Uncharacterized protein</fullName>
    </submittedName>
</protein>
<reference evidence="2 3" key="1">
    <citation type="submission" date="2019-05" db="EMBL/GenBank/DDBJ databases">
        <authorList>
            <person name="Chen C."/>
        </authorList>
    </citation>
    <scope>NUCLEOTIDE SEQUENCE [LARGE SCALE GENOMIC DNA]</scope>
    <source>
        <strain evidence="2 3">HB172198</strain>
    </source>
</reference>
<gene>
    <name evidence="2" type="ORF">E6C60_2158</name>
</gene>
<feature type="coiled-coil region" evidence="1">
    <location>
        <begin position="138"/>
        <end position="165"/>
    </location>
</feature>
<evidence type="ECO:0000313" key="2">
    <source>
        <dbReference type="EMBL" id="QCT02873.1"/>
    </source>
</evidence>
<sequence length="261" mass="29224">MFIQGLKRWVKVGVMTLLTVAFIGSTAGEGKASASAWDAALRSVEGLYDGYEAAELSLKVLKGEVSYIRKQNNERLDQVNAAVKQIDKSKLNQLQTAYEKLKEKHDPLLKQYTELGKKAAAARKAKDSKGALVYDLKRNQIKEQAAAARLEIKKKYDELDAAKKQTAAKAKLVKDALQPVYANKTRITAENKTIAEMNKRKSAADQRYKSSVKLGDAIGAAIELNRLLSELKGMYQSHQHIYQWEKDIKQQLFLAEAKLPR</sequence>
<dbReference type="KEGG" id="palo:E6C60_2158"/>
<dbReference type="EMBL" id="CP040396">
    <property type="protein sequence ID" value="QCT02873.1"/>
    <property type="molecule type" value="Genomic_DNA"/>
</dbReference>
<evidence type="ECO:0000256" key="1">
    <source>
        <dbReference type="SAM" id="Coils"/>
    </source>
</evidence>
<dbReference type="Proteomes" id="UP000300879">
    <property type="component" value="Chromosome"/>
</dbReference>
<feature type="coiled-coil region" evidence="1">
    <location>
        <begin position="84"/>
        <end position="111"/>
    </location>
</feature>